<name>A0A2A2K7D3_9BILA</name>
<evidence type="ECO:0000313" key="1">
    <source>
        <dbReference type="EMBL" id="PAV69805.1"/>
    </source>
</evidence>
<dbReference type="Proteomes" id="UP000218231">
    <property type="component" value="Unassembled WGS sequence"/>
</dbReference>
<comment type="caution">
    <text evidence="1">The sequence shown here is derived from an EMBL/GenBank/DDBJ whole genome shotgun (WGS) entry which is preliminary data.</text>
</comment>
<protein>
    <submittedName>
        <fullName evidence="1">Uncharacterized protein</fullName>
    </submittedName>
</protein>
<evidence type="ECO:0000313" key="2">
    <source>
        <dbReference type="Proteomes" id="UP000218231"/>
    </source>
</evidence>
<keyword evidence="2" id="KW-1185">Reference proteome</keyword>
<proteinExistence type="predicted"/>
<dbReference type="AlphaFoldDB" id="A0A2A2K7D3"/>
<organism evidence="1 2">
    <name type="scientific">Diploscapter pachys</name>
    <dbReference type="NCBI Taxonomy" id="2018661"/>
    <lineage>
        <taxon>Eukaryota</taxon>
        <taxon>Metazoa</taxon>
        <taxon>Ecdysozoa</taxon>
        <taxon>Nematoda</taxon>
        <taxon>Chromadorea</taxon>
        <taxon>Rhabditida</taxon>
        <taxon>Rhabditina</taxon>
        <taxon>Rhabditomorpha</taxon>
        <taxon>Rhabditoidea</taxon>
        <taxon>Rhabditidae</taxon>
        <taxon>Diploscapter</taxon>
    </lineage>
</organism>
<accession>A0A2A2K7D3</accession>
<dbReference type="EMBL" id="LIAE01009425">
    <property type="protein sequence ID" value="PAV69805.1"/>
    <property type="molecule type" value="Genomic_DNA"/>
</dbReference>
<sequence length="141" mass="15002">MPMPSPKSMRSLIAGLRASGKGSAATIVPTRMSTRSNSSNVRGSEAASSEVDIVVMRRRADQFHPLGQQRAEAGAALEAAIPARGLIMPLPVDAAEIVRHRDLRGGGKVGEAHRRAAQPVAVIEQVIGVIEMADRRLHRLA</sequence>
<gene>
    <name evidence="1" type="ORF">WR25_10464</name>
</gene>
<reference evidence="1 2" key="1">
    <citation type="journal article" date="2017" name="Curr. Biol.">
        <title>Genome architecture and evolution of a unichromosomal asexual nematode.</title>
        <authorList>
            <person name="Fradin H."/>
            <person name="Zegar C."/>
            <person name="Gutwein M."/>
            <person name="Lucas J."/>
            <person name="Kovtun M."/>
            <person name="Corcoran D."/>
            <person name="Baugh L.R."/>
            <person name="Kiontke K."/>
            <person name="Gunsalus K."/>
            <person name="Fitch D.H."/>
            <person name="Piano F."/>
        </authorList>
    </citation>
    <scope>NUCLEOTIDE SEQUENCE [LARGE SCALE GENOMIC DNA]</scope>
    <source>
        <strain evidence="1">PF1309</strain>
    </source>
</reference>